<evidence type="ECO:0000259" key="2">
    <source>
        <dbReference type="Pfam" id="PF13579"/>
    </source>
</evidence>
<dbReference type="Pfam" id="PF00534">
    <property type="entry name" value="Glycos_transf_1"/>
    <property type="match status" value="1"/>
</dbReference>
<dbReference type="STRING" id="234267.Acid_4654"/>
<dbReference type="AlphaFoldDB" id="Q01XK2"/>
<gene>
    <name evidence="3" type="ordered locus">Acid_4654</name>
</gene>
<feature type="domain" description="Glycosyl transferase family 1" evidence="1">
    <location>
        <begin position="148"/>
        <end position="261"/>
    </location>
</feature>
<dbReference type="HOGENOM" id="CLU_009583_2_1_0"/>
<dbReference type="InterPro" id="IPR028098">
    <property type="entry name" value="Glyco_trans_4-like_N"/>
</dbReference>
<protein>
    <submittedName>
        <fullName evidence="3">Glycosyl transferase, group 1</fullName>
    </submittedName>
</protein>
<dbReference type="Pfam" id="PF13579">
    <property type="entry name" value="Glyco_trans_4_4"/>
    <property type="match status" value="1"/>
</dbReference>
<proteinExistence type="predicted"/>
<keyword evidence="3" id="KW-0808">Transferase</keyword>
<dbReference type="InterPro" id="IPR050194">
    <property type="entry name" value="Glycosyltransferase_grp1"/>
</dbReference>
<dbReference type="KEGG" id="sus:Acid_4654"/>
<dbReference type="CAZy" id="GT4">
    <property type="family name" value="Glycosyltransferase Family 4"/>
</dbReference>
<dbReference type="GO" id="GO:0016757">
    <property type="term" value="F:glycosyltransferase activity"/>
    <property type="evidence" value="ECO:0007669"/>
    <property type="project" value="InterPro"/>
</dbReference>
<name>Q01XK2_SOLUE</name>
<dbReference type="InParanoid" id="Q01XK2"/>
<organism evidence="3">
    <name type="scientific">Solibacter usitatus (strain Ellin6076)</name>
    <dbReference type="NCBI Taxonomy" id="234267"/>
    <lineage>
        <taxon>Bacteria</taxon>
        <taxon>Pseudomonadati</taxon>
        <taxon>Acidobacteriota</taxon>
        <taxon>Terriglobia</taxon>
        <taxon>Bryobacterales</taxon>
        <taxon>Solibacteraceae</taxon>
        <taxon>Candidatus Solibacter</taxon>
    </lineage>
</organism>
<evidence type="ECO:0000313" key="3">
    <source>
        <dbReference type="EMBL" id="ABJ85613.1"/>
    </source>
</evidence>
<evidence type="ECO:0000259" key="1">
    <source>
        <dbReference type="Pfam" id="PF00534"/>
    </source>
</evidence>
<reference evidence="3" key="1">
    <citation type="submission" date="2006-10" db="EMBL/GenBank/DDBJ databases">
        <title>Complete sequence of Solibacter usitatus Ellin6076.</title>
        <authorList>
            <consortium name="US DOE Joint Genome Institute"/>
            <person name="Copeland A."/>
            <person name="Lucas S."/>
            <person name="Lapidus A."/>
            <person name="Barry K."/>
            <person name="Detter J.C."/>
            <person name="Glavina del Rio T."/>
            <person name="Hammon N."/>
            <person name="Israni S."/>
            <person name="Dalin E."/>
            <person name="Tice H."/>
            <person name="Pitluck S."/>
            <person name="Thompson L.S."/>
            <person name="Brettin T."/>
            <person name="Bruce D."/>
            <person name="Han C."/>
            <person name="Tapia R."/>
            <person name="Gilna P."/>
            <person name="Schmutz J."/>
            <person name="Larimer F."/>
            <person name="Land M."/>
            <person name="Hauser L."/>
            <person name="Kyrpides N."/>
            <person name="Mikhailova N."/>
            <person name="Janssen P.H."/>
            <person name="Kuske C.R."/>
            <person name="Richardson P."/>
        </authorList>
    </citation>
    <scope>NUCLEOTIDE SEQUENCE</scope>
    <source>
        <strain evidence="3">Ellin6076</strain>
    </source>
</reference>
<dbReference type="PANTHER" id="PTHR45947:SF3">
    <property type="entry name" value="SULFOQUINOVOSYL TRANSFERASE SQD2"/>
    <property type="match status" value="1"/>
</dbReference>
<sequence>MAPSTVHSVPAGRTGSYAYSGELRPWLRCNLTDFDGVVVHGAWTYSGWAAATECRSAGIPYAYYPHGMLDYWSVYGQGIVKAAKKQAYWIFRERQVANHARCTLFTTVREQEGTEKAFPIASTKRILRPYGLEVPPPPALEPENPALLQRPDSRVALFLGRLHPKKNIELLIQAWRDAGMVAPWRLLIAGSGEADYEAHLKRMVDDLGQSAAIQFSGFVSGIDKRYLLGRAEWFLLSSRQENFGIAVLEAIAQGCAVAISEQVYLAESFPPDSEVLPVSVKAWTEFFQTRMRNREWRDHVWRNDRDHLLKQFRMDLIVNQWKETFLDLFPKQR</sequence>
<dbReference type="InterPro" id="IPR001296">
    <property type="entry name" value="Glyco_trans_1"/>
</dbReference>
<dbReference type="EMBL" id="CP000473">
    <property type="protein sequence ID" value="ABJ85613.1"/>
    <property type="molecule type" value="Genomic_DNA"/>
</dbReference>
<accession>Q01XK2</accession>
<dbReference type="SUPFAM" id="SSF53756">
    <property type="entry name" value="UDP-Glycosyltransferase/glycogen phosphorylase"/>
    <property type="match status" value="1"/>
</dbReference>
<dbReference type="PANTHER" id="PTHR45947">
    <property type="entry name" value="SULFOQUINOVOSYL TRANSFERASE SQD2"/>
    <property type="match status" value="1"/>
</dbReference>
<dbReference type="Gene3D" id="3.40.50.2000">
    <property type="entry name" value="Glycogen Phosphorylase B"/>
    <property type="match status" value="2"/>
</dbReference>
<feature type="domain" description="Glycosyltransferase subfamily 4-like N-terminal" evidence="2">
    <location>
        <begin position="5"/>
        <end position="115"/>
    </location>
</feature>
<dbReference type="eggNOG" id="COG0438">
    <property type="taxonomic scope" value="Bacteria"/>
</dbReference>